<proteinExistence type="predicted"/>
<dbReference type="Proteomes" id="UP000265520">
    <property type="component" value="Unassembled WGS sequence"/>
</dbReference>
<accession>A0A392VG96</accession>
<protein>
    <submittedName>
        <fullName evidence="1">Uncharacterized protein</fullName>
    </submittedName>
</protein>
<dbReference type="EMBL" id="LXQA011141276">
    <property type="protein sequence ID" value="MCI86462.1"/>
    <property type="molecule type" value="Genomic_DNA"/>
</dbReference>
<sequence>RAYQRAWSLSLAEARNFQVPDRVLSLSLSQRA</sequence>
<keyword evidence="2" id="KW-1185">Reference proteome</keyword>
<organism evidence="1 2">
    <name type="scientific">Trifolium medium</name>
    <dbReference type="NCBI Taxonomy" id="97028"/>
    <lineage>
        <taxon>Eukaryota</taxon>
        <taxon>Viridiplantae</taxon>
        <taxon>Streptophyta</taxon>
        <taxon>Embryophyta</taxon>
        <taxon>Tracheophyta</taxon>
        <taxon>Spermatophyta</taxon>
        <taxon>Magnoliopsida</taxon>
        <taxon>eudicotyledons</taxon>
        <taxon>Gunneridae</taxon>
        <taxon>Pentapetalae</taxon>
        <taxon>rosids</taxon>
        <taxon>fabids</taxon>
        <taxon>Fabales</taxon>
        <taxon>Fabaceae</taxon>
        <taxon>Papilionoideae</taxon>
        <taxon>50 kb inversion clade</taxon>
        <taxon>NPAAA clade</taxon>
        <taxon>Hologalegina</taxon>
        <taxon>IRL clade</taxon>
        <taxon>Trifolieae</taxon>
        <taxon>Trifolium</taxon>
    </lineage>
</organism>
<evidence type="ECO:0000313" key="2">
    <source>
        <dbReference type="Proteomes" id="UP000265520"/>
    </source>
</evidence>
<evidence type="ECO:0000313" key="1">
    <source>
        <dbReference type="EMBL" id="MCI86462.1"/>
    </source>
</evidence>
<comment type="caution">
    <text evidence="1">The sequence shown here is derived from an EMBL/GenBank/DDBJ whole genome shotgun (WGS) entry which is preliminary data.</text>
</comment>
<reference evidence="1 2" key="1">
    <citation type="journal article" date="2018" name="Front. Plant Sci.">
        <title>Red Clover (Trifolium pratense) and Zigzag Clover (T. medium) - A Picture of Genomic Similarities and Differences.</title>
        <authorList>
            <person name="Dluhosova J."/>
            <person name="Istvanek J."/>
            <person name="Nedelnik J."/>
            <person name="Repkova J."/>
        </authorList>
    </citation>
    <scope>NUCLEOTIDE SEQUENCE [LARGE SCALE GENOMIC DNA]</scope>
    <source>
        <strain evidence="2">cv. 10/8</strain>
        <tissue evidence="1">Leaf</tissue>
    </source>
</reference>
<dbReference type="AlphaFoldDB" id="A0A392VG96"/>
<name>A0A392VG96_9FABA</name>
<feature type="non-terminal residue" evidence="1">
    <location>
        <position position="1"/>
    </location>
</feature>